<dbReference type="AlphaFoldDB" id="A0A6I6DBF9"/>
<dbReference type="Pfam" id="PF00156">
    <property type="entry name" value="Pribosyltran"/>
    <property type="match status" value="1"/>
</dbReference>
<evidence type="ECO:0000256" key="7">
    <source>
        <dbReference type="ARBA" id="ARBA00022490"/>
    </source>
</evidence>
<comment type="pathway">
    <text evidence="5">Purine metabolism; GMP biosynthesis via salvage pathway; GMP from guanine: step 1/1.</text>
</comment>
<evidence type="ECO:0000256" key="13">
    <source>
        <dbReference type="ARBA" id="ARBA00022842"/>
    </source>
</evidence>
<dbReference type="GO" id="GO:0006178">
    <property type="term" value="P:guanine salvage"/>
    <property type="evidence" value="ECO:0007669"/>
    <property type="project" value="TreeGrafter"/>
</dbReference>
<keyword evidence="13 16" id="KW-0460">Magnesium</keyword>
<evidence type="ECO:0000313" key="18">
    <source>
        <dbReference type="EMBL" id="QGT98765.1"/>
    </source>
</evidence>
<dbReference type="GO" id="GO:0052657">
    <property type="term" value="F:guanine phosphoribosyltransferase activity"/>
    <property type="evidence" value="ECO:0007669"/>
    <property type="project" value="UniProtKB-ARBA"/>
</dbReference>
<evidence type="ECO:0000256" key="5">
    <source>
        <dbReference type="ARBA" id="ARBA00004676"/>
    </source>
</evidence>
<evidence type="ECO:0000256" key="4">
    <source>
        <dbReference type="ARBA" id="ARBA00004669"/>
    </source>
</evidence>
<evidence type="ECO:0000256" key="1">
    <source>
        <dbReference type="ARBA" id="ARBA00001946"/>
    </source>
</evidence>
<dbReference type="KEGG" id="salq:SYNTR_0172"/>
<dbReference type="InterPro" id="IPR050408">
    <property type="entry name" value="HGPRT"/>
</dbReference>
<keyword evidence="8 16" id="KW-0328">Glycosyltransferase</keyword>
<dbReference type="Gene3D" id="3.40.50.2020">
    <property type="match status" value="1"/>
</dbReference>
<keyword evidence="10 16" id="KW-0479">Metal-binding</keyword>
<evidence type="ECO:0000256" key="9">
    <source>
        <dbReference type="ARBA" id="ARBA00022679"/>
    </source>
</evidence>
<dbReference type="UniPathway" id="UPA00591">
    <property type="reaction ID" value="UER00648"/>
</dbReference>
<comment type="function">
    <text evidence="2">Purine salvage pathway enzyme that catalyzes the transfer of the ribosyl-5-phosphate group from 5-phospho-alpha-D-ribose 1-diphosphate (PRPP) to the N9 position of the 6-oxopurines hypoxanthine and guanine to form the corresponding ribonucleotides IMP (inosine 5'-monophosphate) and GMP (guanosine 5'-monophosphate), with the release of PPi.</text>
</comment>
<feature type="domain" description="Phosphoribosyltransferase" evidence="17">
    <location>
        <begin position="7"/>
        <end position="159"/>
    </location>
</feature>
<dbReference type="PANTHER" id="PTHR43340:SF1">
    <property type="entry name" value="HYPOXANTHINE PHOSPHORIBOSYLTRANSFERASE"/>
    <property type="match status" value="1"/>
</dbReference>
<dbReference type="GO" id="GO:0006166">
    <property type="term" value="P:purine ribonucleoside salvage"/>
    <property type="evidence" value="ECO:0007669"/>
    <property type="project" value="UniProtKB-KW"/>
</dbReference>
<evidence type="ECO:0000256" key="15">
    <source>
        <dbReference type="ARBA" id="ARBA00049402"/>
    </source>
</evidence>
<comment type="pathway">
    <text evidence="4 16">Purine metabolism; IMP biosynthesis via salvage pathway; IMP from hypoxanthine: step 1/1.</text>
</comment>
<dbReference type="GO" id="GO:0032263">
    <property type="term" value="P:GMP salvage"/>
    <property type="evidence" value="ECO:0007669"/>
    <property type="project" value="TreeGrafter"/>
</dbReference>
<dbReference type="GO" id="GO:0046100">
    <property type="term" value="P:hypoxanthine metabolic process"/>
    <property type="evidence" value="ECO:0007669"/>
    <property type="project" value="TreeGrafter"/>
</dbReference>
<dbReference type="GO" id="GO:0004422">
    <property type="term" value="F:hypoxanthine phosphoribosyltransferase activity"/>
    <property type="evidence" value="ECO:0007669"/>
    <property type="project" value="InterPro"/>
</dbReference>
<evidence type="ECO:0000256" key="8">
    <source>
        <dbReference type="ARBA" id="ARBA00022676"/>
    </source>
</evidence>
<dbReference type="InterPro" id="IPR005904">
    <property type="entry name" value="Hxn_phspho_trans"/>
</dbReference>
<dbReference type="InterPro" id="IPR029057">
    <property type="entry name" value="PRTase-like"/>
</dbReference>
<keyword evidence="7 16" id="KW-0963">Cytoplasm</keyword>
<evidence type="ECO:0000256" key="2">
    <source>
        <dbReference type="ARBA" id="ARBA00002049"/>
    </source>
</evidence>
<keyword evidence="12 16" id="KW-0547">Nucleotide-binding</keyword>
<protein>
    <recommendedName>
        <fullName evidence="16">Hypoxanthine phosphoribosyltransferase</fullName>
        <ecNumber evidence="16">2.4.2.8</ecNumber>
    </recommendedName>
</protein>
<dbReference type="NCBIfam" id="TIGR01203">
    <property type="entry name" value="HGPRTase"/>
    <property type="match status" value="1"/>
</dbReference>
<keyword evidence="11 16" id="KW-0660">Purine salvage</keyword>
<evidence type="ECO:0000256" key="14">
    <source>
        <dbReference type="ARBA" id="ARBA00048811"/>
    </source>
</evidence>
<proteinExistence type="inferred from homology"/>
<dbReference type="RefSeq" id="WP_156202726.1">
    <property type="nucleotide sequence ID" value="NZ_CP046457.1"/>
</dbReference>
<evidence type="ECO:0000256" key="16">
    <source>
        <dbReference type="RuleBase" id="RU364099"/>
    </source>
</evidence>
<dbReference type="GO" id="GO:0005829">
    <property type="term" value="C:cytosol"/>
    <property type="evidence" value="ECO:0007669"/>
    <property type="project" value="TreeGrafter"/>
</dbReference>
<evidence type="ECO:0000256" key="12">
    <source>
        <dbReference type="ARBA" id="ARBA00022741"/>
    </source>
</evidence>
<name>A0A6I6DBF9_9FIRM</name>
<dbReference type="InterPro" id="IPR000836">
    <property type="entry name" value="PRTase_dom"/>
</dbReference>
<comment type="cofactor">
    <cofactor evidence="1 16">
        <name>Mg(2+)</name>
        <dbReference type="ChEBI" id="CHEBI:18420"/>
    </cofactor>
</comment>
<evidence type="ECO:0000256" key="6">
    <source>
        <dbReference type="ARBA" id="ARBA00008391"/>
    </source>
</evidence>
<accession>A0A6I6DBF9</accession>
<keyword evidence="19" id="KW-1185">Reference proteome</keyword>
<dbReference type="OrthoDB" id="9802824at2"/>
<comment type="catalytic activity">
    <reaction evidence="14">
        <text>GMP + diphosphate = guanine + 5-phospho-alpha-D-ribose 1-diphosphate</text>
        <dbReference type="Rhea" id="RHEA:25424"/>
        <dbReference type="ChEBI" id="CHEBI:16235"/>
        <dbReference type="ChEBI" id="CHEBI:33019"/>
        <dbReference type="ChEBI" id="CHEBI:58017"/>
        <dbReference type="ChEBI" id="CHEBI:58115"/>
        <dbReference type="EC" id="2.4.2.8"/>
    </reaction>
    <physiologicalReaction direction="right-to-left" evidence="14">
        <dbReference type="Rhea" id="RHEA:25426"/>
    </physiologicalReaction>
</comment>
<comment type="catalytic activity">
    <reaction evidence="15">
        <text>IMP + diphosphate = hypoxanthine + 5-phospho-alpha-D-ribose 1-diphosphate</text>
        <dbReference type="Rhea" id="RHEA:17973"/>
        <dbReference type="ChEBI" id="CHEBI:17368"/>
        <dbReference type="ChEBI" id="CHEBI:33019"/>
        <dbReference type="ChEBI" id="CHEBI:58017"/>
        <dbReference type="ChEBI" id="CHEBI:58053"/>
        <dbReference type="EC" id="2.4.2.8"/>
    </reaction>
    <physiologicalReaction direction="right-to-left" evidence="15">
        <dbReference type="Rhea" id="RHEA:17975"/>
    </physiologicalReaction>
</comment>
<evidence type="ECO:0000256" key="11">
    <source>
        <dbReference type="ARBA" id="ARBA00022726"/>
    </source>
</evidence>
<dbReference type="SUPFAM" id="SSF53271">
    <property type="entry name" value="PRTase-like"/>
    <property type="match status" value="1"/>
</dbReference>
<dbReference type="EMBL" id="CP046457">
    <property type="protein sequence ID" value="QGT98765.1"/>
    <property type="molecule type" value="Genomic_DNA"/>
</dbReference>
<dbReference type="EC" id="2.4.2.8" evidence="16"/>
<dbReference type="FunFam" id="3.40.50.2020:FF:000006">
    <property type="entry name" value="Hypoxanthine phosphoribosyltransferase"/>
    <property type="match status" value="1"/>
</dbReference>
<dbReference type="PANTHER" id="PTHR43340">
    <property type="entry name" value="HYPOXANTHINE-GUANINE PHOSPHORIBOSYLTRANSFERASE"/>
    <property type="match status" value="1"/>
</dbReference>
<dbReference type="Proteomes" id="UP000426444">
    <property type="component" value="Chromosome"/>
</dbReference>
<dbReference type="GO" id="GO:0032264">
    <property type="term" value="P:IMP salvage"/>
    <property type="evidence" value="ECO:0007669"/>
    <property type="project" value="UniProtKB-UniPathway"/>
</dbReference>
<evidence type="ECO:0000256" key="10">
    <source>
        <dbReference type="ARBA" id="ARBA00022723"/>
    </source>
</evidence>
<dbReference type="GO" id="GO:0000287">
    <property type="term" value="F:magnesium ion binding"/>
    <property type="evidence" value="ECO:0007669"/>
    <property type="project" value="TreeGrafter"/>
</dbReference>
<evidence type="ECO:0000259" key="17">
    <source>
        <dbReference type="Pfam" id="PF00156"/>
    </source>
</evidence>
<organism evidence="18 19">
    <name type="scientific">Candidatus Syntrophocurvum alkaliphilum</name>
    <dbReference type="NCBI Taxonomy" id="2293317"/>
    <lineage>
        <taxon>Bacteria</taxon>
        <taxon>Bacillati</taxon>
        <taxon>Bacillota</taxon>
        <taxon>Clostridia</taxon>
        <taxon>Eubacteriales</taxon>
        <taxon>Syntrophomonadaceae</taxon>
        <taxon>Candidatus Syntrophocurvum</taxon>
    </lineage>
</organism>
<sequence>MVSRDVDILFSKEEVENKVAELAKKINEDYKSENLLVVGILKGAFVFMADIIRKMDIAVEVDFMDVSSYGASSVSSGVVRIEKDLDSSIEGKNVLIIEDIVDTGLTLEYIVEVLKRRGPKSVKVCCLLDKPARRKSNIDPDYIGFSIPDEFIVGYGLDYAEKYRNLPDVCILKPSVYKE</sequence>
<reference evidence="19" key="1">
    <citation type="journal article" date="2019" name="Microbiology">
        <title>Complete Genome Sequence of an Uncultured Bacterium of the Candidate Phylum Bipolaricaulota.</title>
        <authorList>
            <person name="Kadnikov V.V."/>
            <person name="Mardanov A.V."/>
            <person name="Beletsky A.V."/>
            <person name="Frank Y.A."/>
            <person name="Karnachuk O.V."/>
            <person name="Ravin N.V."/>
        </authorList>
    </citation>
    <scope>NUCLEOTIDE SEQUENCE [LARGE SCALE GENOMIC DNA]</scope>
</reference>
<comment type="subcellular location">
    <subcellularLocation>
        <location evidence="3 16">Cytoplasm</location>
    </subcellularLocation>
</comment>
<gene>
    <name evidence="18" type="ORF">SYNTR_0172</name>
</gene>
<dbReference type="CDD" id="cd06223">
    <property type="entry name" value="PRTases_typeI"/>
    <property type="match status" value="1"/>
</dbReference>
<evidence type="ECO:0000256" key="3">
    <source>
        <dbReference type="ARBA" id="ARBA00004496"/>
    </source>
</evidence>
<dbReference type="GO" id="GO:0000166">
    <property type="term" value="F:nucleotide binding"/>
    <property type="evidence" value="ECO:0007669"/>
    <property type="project" value="UniProtKB-KW"/>
</dbReference>
<evidence type="ECO:0000313" key="19">
    <source>
        <dbReference type="Proteomes" id="UP000426444"/>
    </source>
</evidence>
<comment type="similarity">
    <text evidence="6 16">Belongs to the purine/pyrimidine phosphoribosyltransferase family.</text>
</comment>
<keyword evidence="9 16" id="KW-0808">Transferase</keyword>